<dbReference type="SUPFAM" id="SSF52821">
    <property type="entry name" value="Rhodanese/Cell cycle control phosphatase"/>
    <property type="match status" value="1"/>
</dbReference>
<protein>
    <recommendedName>
        <fullName evidence="3">Rhodanese domain-containing protein</fullName>
    </recommendedName>
</protein>
<gene>
    <name evidence="1" type="ORF">ACFSUC_16790</name>
</gene>
<reference evidence="2" key="1">
    <citation type="journal article" date="2019" name="Int. J. Syst. Evol. Microbiol.">
        <title>The Global Catalogue of Microorganisms (GCM) 10K type strain sequencing project: providing services to taxonomists for standard genome sequencing and annotation.</title>
        <authorList>
            <consortium name="The Broad Institute Genomics Platform"/>
            <consortium name="The Broad Institute Genome Sequencing Center for Infectious Disease"/>
            <person name="Wu L."/>
            <person name="Ma J."/>
        </authorList>
    </citation>
    <scope>NUCLEOTIDE SEQUENCE [LARGE SCALE GENOMIC DNA]</scope>
    <source>
        <strain evidence="2">KCTC 33676</strain>
    </source>
</reference>
<comment type="caution">
    <text evidence="1">The sequence shown here is derived from an EMBL/GenBank/DDBJ whole genome shotgun (WGS) entry which is preliminary data.</text>
</comment>
<sequence length="133" mass="15846">MRPPLVPMHDWNQLIHEDNLAQIIDLREAMDVQQNPLPFKTTHIYKGRLRHVWKKDVVSDRQTILILTGTSMHVLKKAANFLHKQGYTHIYVTMICRNGQDRTEQWERGLWQRWKPFFKLQRPCVCQQDGSLS</sequence>
<dbReference type="InterPro" id="IPR036873">
    <property type="entry name" value="Rhodanese-like_dom_sf"/>
</dbReference>
<keyword evidence="2" id="KW-1185">Reference proteome</keyword>
<evidence type="ECO:0008006" key="3">
    <source>
        <dbReference type="Google" id="ProtNLM"/>
    </source>
</evidence>
<accession>A0ABW5RDT0</accession>
<dbReference type="RefSeq" id="WP_379930794.1">
    <property type="nucleotide sequence ID" value="NZ_JBHUMM010000043.1"/>
</dbReference>
<evidence type="ECO:0000313" key="2">
    <source>
        <dbReference type="Proteomes" id="UP001597497"/>
    </source>
</evidence>
<evidence type="ECO:0000313" key="1">
    <source>
        <dbReference type="EMBL" id="MFD2673232.1"/>
    </source>
</evidence>
<proteinExistence type="predicted"/>
<dbReference type="Proteomes" id="UP001597497">
    <property type="component" value="Unassembled WGS sequence"/>
</dbReference>
<organism evidence="1 2">
    <name type="scientific">Marinicrinis sediminis</name>
    <dbReference type="NCBI Taxonomy" id="1652465"/>
    <lineage>
        <taxon>Bacteria</taxon>
        <taxon>Bacillati</taxon>
        <taxon>Bacillota</taxon>
        <taxon>Bacilli</taxon>
        <taxon>Bacillales</taxon>
        <taxon>Paenibacillaceae</taxon>
    </lineage>
</organism>
<dbReference type="EMBL" id="JBHUMM010000043">
    <property type="protein sequence ID" value="MFD2673232.1"/>
    <property type="molecule type" value="Genomic_DNA"/>
</dbReference>
<dbReference type="Gene3D" id="3.40.250.10">
    <property type="entry name" value="Rhodanese-like domain"/>
    <property type="match status" value="1"/>
</dbReference>
<name>A0ABW5RDT0_9BACL</name>